<dbReference type="RefSeq" id="WP_118590320.1">
    <property type="nucleotide sequence ID" value="NZ_QSFP01000002.1"/>
</dbReference>
<gene>
    <name evidence="1" type="ORF">DW927_03125</name>
</gene>
<dbReference type="EMBL" id="QSFP01000002">
    <property type="protein sequence ID" value="RHA69816.1"/>
    <property type="molecule type" value="Genomic_DNA"/>
</dbReference>
<evidence type="ECO:0000313" key="1">
    <source>
        <dbReference type="EMBL" id="RHA69816.1"/>
    </source>
</evidence>
<dbReference type="Pfam" id="PF10387">
    <property type="entry name" value="DUF2442"/>
    <property type="match status" value="1"/>
</dbReference>
<dbReference type="Proteomes" id="UP000284465">
    <property type="component" value="Unassembled WGS sequence"/>
</dbReference>
<dbReference type="InterPro" id="IPR018841">
    <property type="entry name" value="DUF2442"/>
</dbReference>
<comment type="caution">
    <text evidence="1">The sequence shown here is derived from an EMBL/GenBank/DDBJ whole genome shotgun (WGS) entry which is preliminary data.</text>
</comment>
<sequence>MFEVNGIVYANEFKESLKLTDARVTDRLMMLLTFSTGEKRVFDATVLTGSAFEPLKNESIFENFKIVHGALTWMDEEIDCAPEYMYEHSYAYEEMYV</sequence>
<proteinExistence type="predicted"/>
<organism evidence="1 2">
    <name type="scientific">Roseburia intestinalis</name>
    <dbReference type="NCBI Taxonomy" id="166486"/>
    <lineage>
        <taxon>Bacteria</taxon>
        <taxon>Bacillati</taxon>
        <taxon>Bacillota</taxon>
        <taxon>Clostridia</taxon>
        <taxon>Lachnospirales</taxon>
        <taxon>Lachnospiraceae</taxon>
        <taxon>Roseburia</taxon>
    </lineage>
</organism>
<dbReference type="SUPFAM" id="SSF143880">
    <property type="entry name" value="NE0471 N-terminal domain-like"/>
    <property type="match status" value="1"/>
</dbReference>
<evidence type="ECO:0000313" key="2">
    <source>
        <dbReference type="Proteomes" id="UP000284465"/>
    </source>
</evidence>
<name>A0A3R6DHD8_9FIRM</name>
<reference evidence="1 2" key="1">
    <citation type="submission" date="2018-08" db="EMBL/GenBank/DDBJ databases">
        <title>A genome reference for cultivated species of the human gut microbiota.</title>
        <authorList>
            <person name="Zou Y."/>
            <person name="Xue W."/>
            <person name="Luo G."/>
        </authorList>
    </citation>
    <scope>NUCLEOTIDE SEQUENCE [LARGE SCALE GENOMIC DNA]</scope>
    <source>
        <strain evidence="1 2">AM43-11</strain>
    </source>
</reference>
<accession>A0A3R6DHD8</accession>
<protein>
    <submittedName>
        <fullName evidence="1">DUF2442 domain-containing protein</fullName>
    </submittedName>
</protein>
<dbReference type="Gene3D" id="3.30.2020.10">
    <property type="entry name" value="NE0471-like N-terminal domain"/>
    <property type="match status" value="1"/>
</dbReference>
<dbReference type="InterPro" id="IPR036782">
    <property type="entry name" value="NE0471-like_N"/>
</dbReference>
<dbReference type="AlphaFoldDB" id="A0A3R6DHD8"/>